<evidence type="ECO:0000256" key="5">
    <source>
        <dbReference type="ARBA" id="ARBA00023012"/>
    </source>
</evidence>
<dbReference type="InterPro" id="IPR036890">
    <property type="entry name" value="HATPase_C_sf"/>
</dbReference>
<evidence type="ECO:0000256" key="3">
    <source>
        <dbReference type="ARBA" id="ARBA00022553"/>
    </source>
</evidence>
<keyword evidence="6" id="KW-0812">Transmembrane</keyword>
<keyword evidence="6" id="KW-0472">Membrane</keyword>
<proteinExistence type="predicted"/>
<dbReference type="EMBL" id="FRAC01000006">
    <property type="protein sequence ID" value="SHJ63987.1"/>
    <property type="molecule type" value="Genomic_DNA"/>
</dbReference>
<evidence type="ECO:0000256" key="4">
    <source>
        <dbReference type="ARBA" id="ARBA00022777"/>
    </source>
</evidence>
<dbReference type="InterPro" id="IPR003594">
    <property type="entry name" value="HATPase_dom"/>
</dbReference>
<dbReference type="Gene3D" id="1.10.287.130">
    <property type="match status" value="1"/>
</dbReference>
<dbReference type="Gene3D" id="3.30.565.10">
    <property type="entry name" value="Histidine kinase-like ATPase, C-terminal domain"/>
    <property type="match status" value="1"/>
</dbReference>
<name>A0A1M6KYG0_9FIRM</name>
<dbReference type="OrthoDB" id="9792991at2"/>
<dbReference type="EC" id="2.7.13.3" evidence="2"/>
<keyword evidence="6" id="KW-1133">Transmembrane helix</keyword>
<accession>A0A1M6KYG0</accession>
<evidence type="ECO:0000256" key="1">
    <source>
        <dbReference type="ARBA" id="ARBA00000085"/>
    </source>
</evidence>
<organism evidence="8 9">
    <name type="scientific">Anaerocolumna jejuensis DSM 15929</name>
    <dbReference type="NCBI Taxonomy" id="1121322"/>
    <lineage>
        <taxon>Bacteria</taxon>
        <taxon>Bacillati</taxon>
        <taxon>Bacillota</taxon>
        <taxon>Clostridia</taxon>
        <taxon>Lachnospirales</taxon>
        <taxon>Lachnospiraceae</taxon>
        <taxon>Anaerocolumna</taxon>
    </lineage>
</organism>
<gene>
    <name evidence="8" type="ORF">SAMN02745136_00627</name>
</gene>
<dbReference type="Proteomes" id="UP000184386">
    <property type="component" value="Unassembled WGS sequence"/>
</dbReference>
<dbReference type="SUPFAM" id="SSF55874">
    <property type="entry name" value="ATPase domain of HSP90 chaperone/DNA topoisomerase II/histidine kinase"/>
    <property type="match status" value="1"/>
</dbReference>
<dbReference type="GO" id="GO:0016020">
    <property type="term" value="C:membrane"/>
    <property type="evidence" value="ECO:0007669"/>
    <property type="project" value="InterPro"/>
</dbReference>
<keyword evidence="4" id="KW-0418">Kinase</keyword>
<feature type="transmembrane region" description="Helical" evidence="6">
    <location>
        <begin position="6"/>
        <end position="26"/>
    </location>
</feature>
<protein>
    <recommendedName>
        <fullName evidence="2">histidine kinase</fullName>
        <ecNumber evidence="2">2.7.13.3</ecNumber>
    </recommendedName>
</protein>
<feature type="domain" description="Histidine kinase" evidence="7">
    <location>
        <begin position="89"/>
        <end position="301"/>
    </location>
</feature>
<dbReference type="Pfam" id="PF02518">
    <property type="entry name" value="HATPase_c"/>
    <property type="match status" value="1"/>
</dbReference>
<keyword evidence="9" id="KW-1185">Reference proteome</keyword>
<dbReference type="AlphaFoldDB" id="A0A1M6KYG0"/>
<dbReference type="PANTHER" id="PTHR43547">
    <property type="entry name" value="TWO-COMPONENT HISTIDINE KINASE"/>
    <property type="match status" value="1"/>
</dbReference>
<dbReference type="SMART" id="SM00388">
    <property type="entry name" value="HisKA"/>
    <property type="match status" value="1"/>
</dbReference>
<dbReference type="InterPro" id="IPR036097">
    <property type="entry name" value="HisK_dim/P_sf"/>
</dbReference>
<evidence type="ECO:0000313" key="9">
    <source>
        <dbReference type="Proteomes" id="UP000184386"/>
    </source>
</evidence>
<dbReference type="InterPro" id="IPR008358">
    <property type="entry name" value="Sig_transdc_His_kin/Pase_MprB"/>
</dbReference>
<evidence type="ECO:0000259" key="7">
    <source>
        <dbReference type="PROSITE" id="PS50109"/>
    </source>
</evidence>
<evidence type="ECO:0000313" key="8">
    <source>
        <dbReference type="EMBL" id="SHJ63987.1"/>
    </source>
</evidence>
<keyword evidence="5" id="KW-0902">Two-component regulatory system</keyword>
<sequence length="313" mass="36656">MIYLGIGLCIIGIIPAVSLFTLILILKSVNGQMDEIEKQPEENRQLKNPDTSHCMEELLRRINRIYQSRQQERIRLQRREEGIRKEIENISHDLRTPLTSILGYIELMEDEDISEKEKEEYLKIIKKRARGLKSLIDNFYDISRLEGKNYPITMETVPVQSTIRETVLGFYREFEDKHIQVAVELEETECFIAADKVQLNRILTNLIQNALKYCNKFFEIQQECKAGTCYIQFRNDQEGMKEEELNLIFGRFYTRDATRSRGSSGLGLTIIKLLAEKQKASVKAWLEEEVFVIELQFPVDDITSEKQKTEYPE</sequence>
<dbReference type="GO" id="GO:0000155">
    <property type="term" value="F:phosphorelay sensor kinase activity"/>
    <property type="evidence" value="ECO:0007669"/>
    <property type="project" value="InterPro"/>
</dbReference>
<reference evidence="8 9" key="1">
    <citation type="submission" date="2016-11" db="EMBL/GenBank/DDBJ databases">
        <authorList>
            <person name="Jaros S."/>
            <person name="Januszkiewicz K."/>
            <person name="Wedrychowicz H."/>
        </authorList>
    </citation>
    <scope>NUCLEOTIDE SEQUENCE [LARGE SCALE GENOMIC DNA]</scope>
    <source>
        <strain evidence="8 9">DSM 15929</strain>
    </source>
</reference>
<dbReference type="InterPro" id="IPR005467">
    <property type="entry name" value="His_kinase_dom"/>
</dbReference>
<dbReference type="PRINTS" id="PR01780">
    <property type="entry name" value="LANTIREGPROT"/>
</dbReference>
<dbReference type="PROSITE" id="PS50109">
    <property type="entry name" value="HIS_KIN"/>
    <property type="match status" value="1"/>
</dbReference>
<dbReference type="Pfam" id="PF00512">
    <property type="entry name" value="HisKA"/>
    <property type="match status" value="1"/>
</dbReference>
<dbReference type="CDD" id="cd00075">
    <property type="entry name" value="HATPase"/>
    <property type="match status" value="1"/>
</dbReference>
<dbReference type="SMART" id="SM00387">
    <property type="entry name" value="HATPase_c"/>
    <property type="match status" value="1"/>
</dbReference>
<dbReference type="RefSeq" id="WP_073272773.1">
    <property type="nucleotide sequence ID" value="NZ_FRAC01000006.1"/>
</dbReference>
<dbReference type="InterPro" id="IPR003661">
    <property type="entry name" value="HisK_dim/P_dom"/>
</dbReference>
<dbReference type="STRING" id="1121322.SAMN02745136_00627"/>
<comment type="catalytic activity">
    <reaction evidence="1">
        <text>ATP + protein L-histidine = ADP + protein N-phospho-L-histidine.</text>
        <dbReference type="EC" id="2.7.13.3"/>
    </reaction>
</comment>
<dbReference type="PANTHER" id="PTHR43547:SF2">
    <property type="entry name" value="HYBRID SIGNAL TRANSDUCTION HISTIDINE KINASE C"/>
    <property type="match status" value="1"/>
</dbReference>
<keyword evidence="4" id="KW-0808">Transferase</keyword>
<evidence type="ECO:0000256" key="2">
    <source>
        <dbReference type="ARBA" id="ARBA00012438"/>
    </source>
</evidence>
<dbReference type="CDD" id="cd00082">
    <property type="entry name" value="HisKA"/>
    <property type="match status" value="1"/>
</dbReference>
<keyword evidence="3" id="KW-0597">Phosphoprotein</keyword>
<dbReference type="SUPFAM" id="SSF47384">
    <property type="entry name" value="Homodimeric domain of signal transducing histidine kinase"/>
    <property type="match status" value="1"/>
</dbReference>
<evidence type="ECO:0000256" key="6">
    <source>
        <dbReference type="SAM" id="Phobius"/>
    </source>
</evidence>